<dbReference type="InterPro" id="IPR009003">
    <property type="entry name" value="Peptidase_S1_PA"/>
</dbReference>
<dbReference type="InterPro" id="IPR001314">
    <property type="entry name" value="Peptidase_S1A"/>
</dbReference>
<evidence type="ECO:0000256" key="2">
    <source>
        <dbReference type="ARBA" id="ARBA00024195"/>
    </source>
</evidence>
<dbReference type="Gene3D" id="2.40.10.10">
    <property type="entry name" value="Trypsin-like serine proteases"/>
    <property type="match status" value="1"/>
</dbReference>
<dbReference type="PROSITE" id="PS50240">
    <property type="entry name" value="TRYPSIN_DOM"/>
    <property type="match status" value="1"/>
</dbReference>
<gene>
    <name evidence="4" type="ORF">L9F63_005114</name>
</gene>
<dbReference type="GO" id="GO:0004252">
    <property type="term" value="F:serine-type endopeptidase activity"/>
    <property type="evidence" value="ECO:0007669"/>
    <property type="project" value="InterPro"/>
</dbReference>
<organism evidence="4 5">
    <name type="scientific">Diploptera punctata</name>
    <name type="common">Pacific beetle cockroach</name>
    <dbReference type="NCBI Taxonomy" id="6984"/>
    <lineage>
        <taxon>Eukaryota</taxon>
        <taxon>Metazoa</taxon>
        <taxon>Ecdysozoa</taxon>
        <taxon>Arthropoda</taxon>
        <taxon>Hexapoda</taxon>
        <taxon>Insecta</taxon>
        <taxon>Pterygota</taxon>
        <taxon>Neoptera</taxon>
        <taxon>Polyneoptera</taxon>
        <taxon>Dictyoptera</taxon>
        <taxon>Blattodea</taxon>
        <taxon>Blaberoidea</taxon>
        <taxon>Blaberidae</taxon>
        <taxon>Diplopterinae</taxon>
        <taxon>Diploptera</taxon>
    </lineage>
</organism>
<dbReference type="InterPro" id="IPR001254">
    <property type="entry name" value="Trypsin_dom"/>
</dbReference>
<evidence type="ECO:0000256" key="1">
    <source>
        <dbReference type="ARBA" id="ARBA00023157"/>
    </source>
</evidence>
<reference evidence="4" key="1">
    <citation type="journal article" date="2023" name="IScience">
        <title>Live-bearing cockroach genome reveals convergent evolutionary mechanisms linked to viviparity in insects and beyond.</title>
        <authorList>
            <person name="Fouks B."/>
            <person name="Harrison M.C."/>
            <person name="Mikhailova A.A."/>
            <person name="Marchal E."/>
            <person name="English S."/>
            <person name="Carruthers M."/>
            <person name="Jennings E.C."/>
            <person name="Chiamaka E.L."/>
            <person name="Frigard R.A."/>
            <person name="Pippel M."/>
            <person name="Attardo G.M."/>
            <person name="Benoit J.B."/>
            <person name="Bornberg-Bauer E."/>
            <person name="Tobe S.S."/>
        </authorList>
    </citation>
    <scope>NUCLEOTIDE SEQUENCE</scope>
    <source>
        <strain evidence="4">Stay&amp;Tobe</strain>
    </source>
</reference>
<dbReference type="AlphaFoldDB" id="A0AAD8E6J9"/>
<accession>A0AAD8E6J9</accession>
<dbReference type="InterPro" id="IPR043504">
    <property type="entry name" value="Peptidase_S1_PA_chymotrypsin"/>
</dbReference>
<comment type="similarity">
    <text evidence="2">Belongs to the peptidase S1 family. CLIP subfamily.</text>
</comment>
<evidence type="ECO:0000313" key="5">
    <source>
        <dbReference type="Proteomes" id="UP001233999"/>
    </source>
</evidence>
<protein>
    <recommendedName>
        <fullName evidence="3">Peptidase S1 domain-containing protein</fullName>
    </recommendedName>
</protein>
<keyword evidence="5" id="KW-1185">Reference proteome</keyword>
<dbReference type="InterPro" id="IPR018114">
    <property type="entry name" value="TRYPSIN_HIS"/>
</dbReference>
<dbReference type="PROSITE" id="PS00134">
    <property type="entry name" value="TRYPSIN_HIS"/>
    <property type="match status" value="1"/>
</dbReference>
<keyword evidence="1" id="KW-1015">Disulfide bond</keyword>
<dbReference type="SUPFAM" id="SSF50494">
    <property type="entry name" value="Trypsin-like serine proteases"/>
    <property type="match status" value="1"/>
</dbReference>
<comment type="caution">
    <text evidence="4">The sequence shown here is derived from an EMBL/GenBank/DDBJ whole genome shotgun (WGS) entry which is preliminary data.</text>
</comment>
<evidence type="ECO:0000259" key="3">
    <source>
        <dbReference type="PROSITE" id="PS50240"/>
    </source>
</evidence>
<dbReference type="InterPro" id="IPR051487">
    <property type="entry name" value="Ser/Thr_Proteases_Immune/Dev"/>
</dbReference>
<dbReference type="Proteomes" id="UP001233999">
    <property type="component" value="Unassembled WGS sequence"/>
</dbReference>
<dbReference type="GO" id="GO:0006508">
    <property type="term" value="P:proteolysis"/>
    <property type="evidence" value="ECO:0007669"/>
    <property type="project" value="InterPro"/>
</dbReference>
<dbReference type="SMART" id="SM00020">
    <property type="entry name" value="Tryp_SPc"/>
    <property type="match status" value="1"/>
</dbReference>
<name>A0AAD8E6J9_DIPPU</name>
<dbReference type="FunFam" id="2.40.10.10:FF:000068">
    <property type="entry name" value="transmembrane protease serine 2"/>
    <property type="match status" value="1"/>
</dbReference>
<proteinExistence type="inferred from homology"/>
<dbReference type="Pfam" id="PF00089">
    <property type="entry name" value="Trypsin"/>
    <property type="match status" value="1"/>
</dbReference>
<dbReference type="PANTHER" id="PTHR24256">
    <property type="entry name" value="TRYPTASE-RELATED"/>
    <property type="match status" value="1"/>
</dbReference>
<evidence type="ECO:0000313" key="4">
    <source>
        <dbReference type="EMBL" id="KAJ9578624.1"/>
    </source>
</evidence>
<sequence>SPTCLTTGDRLLISQTGNTNDFHTYCGKGTFSLQSQSNKMLIELHIPYNTLGGRFYCTLYTILKPTPPPTCECGWKKESRIVNGQETGVNEYPMMAGIVDGEIRELICGGTIISNRYVLTAAHCLVNRIPANVGVLIGEHNIATGTETNSTKLLRAELLIGHPDYDSATQINDIALIKVVSYIYYSPEVGPACLPFRYPNSPPVGDIVTVLGWGTIEQAGAKSDVLLKTQLDVKDIAMCQEVFGNETVSNNQICTFRSGTDACQADSGGPVLYEGNRVWLEGVISYGKGCAIQYPSINTRVGHYLQWILQSASEETFCVR</sequence>
<dbReference type="CDD" id="cd00190">
    <property type="entry name" value="Tryp_SPc"/>
    <property type="match status" value="1"/>
</dbReference>
<dbReference type="PRINTS" id="PR00722">
    <property type="entry name" value="CHYMOTRYPSIN"/>
</dbReference>
<dbReference type="EMBL" id="JASPKZ010008866">
    <property type="protein sequence ID" value="KAJ9578624.1"/>
    <property type="molecule type" value="Genomic_DNA"/>
</dbReference>
<feature type="domain" description="Peptidase S1" evidence="3">
    <location>
        <begin position="81"/>
        <end position="313"/>
    </location>
</feature>
<reference evidence="4" key="2">
    <citation type="submission" date="2023-05" db="EMBL/GenBank/DDBJ databases">
        <authorList>
            <person name="Fouks B."/>
        </authorList>
    </citation>
    <scope>NUCLEOTIDE SEQUENCE</scope>
    <source>
        <strain evidence="4">Stay&amp;Tobe</strain>
        <tissue evidence="4">Testes</tissue>
    </source>
</reference>
<feature type="non-terminal residue" evidence="4">
    <location>
        <position position="1"/>
    </location>
</feature>